<gene>
    <name evidence="2" type="ORF">PABY_18240</name>
</gene>
<accession>A0ABN6ZPT9</accession>
<protein>
    <submittedName>
        <fullName evidence="2">Uncharacterized protein</fullName>
    </submittedName>
</protein>
<dbReference type="GeneID" id="89289835"/>
<organism evidence="2 3">
    <name type="scientific">Pyrodictium abyssi</name>
    <dbReference type="NCBI Taxonomy" id="54256"/>
    <lineage>
        <taxon>Archaea</taxon>
        <taxon>Thermoproteota</taxon>
        <taxon>Thermoprotei</taxon>
        <taxon>Desulfurococcales</taxon>
        <taxon>Pyrodictiaceae</taxon>
        <taxon>Pyrodictium</taxon>
    </lineage>
</organism>
<keyword evidence="3" id="KW-1185">Reference proteome</keyword>
<evidence type="ECO:0000256" key="1">
    <source>
        <dbReference type="SAM" id="MobiDB-lite"/>
    </source>
</evidence>
<sequence>MVWARIDPLIALTEGLTALEEILAYARLLLEHHQGLRGVYVSISIEPRTLLDDTLRRLLPGAAARRRGAPMAYRGVAGARPPPGSSWRRAPGYQGRGAADGGGQGR</sequence>
<reference evidence="2 3" key="1">
    <citation type="submission" date="2023-09" db="EMBL/GenBank/DDBJ databases">
        <title>Pyrofollis japonicus gen. nov. sp. nov., a novel member of the family Pyrodictiaceae isolated from the Iheya North hydrothermal field.</title>
        <authorList>
            <person name="Miyazaki U."/>
            <person name="Sanari M."/>
            <person name="Tame A."/>
            <person name="Kitajima M."/>
            <person name="Okamoto A."/>
            <person name="Sawayama S."/>
            <person name="Miyazaki J."/>
            <person name="Takai K."/>
            <person name="Nakagawa S."/>
        </authorList>
    </citation>
    <scope>NUCLEOTIDE SEQUENCE [LARGE SCALE GENOMIC DNA]</scope>
    <source>
        <strain evidence="2 3">AV2</strain>
    </source>
</reference>
<feature type="region of interest" description="Disordered" evidence="1">
    <location>
        <begin position="73"/>
        <end position="106"/>
    </location>
</feature>
<feature type="compositionally biased region" description="Gly residues" evidence="1">
    <location>
        <begin position="94"/>
        <end position="106"/>
    </location>
</feature>
<evidence type="ECO:0000313" key="3">
    <source>
        <dbReference type="Proteomes" id="UP001341135"/>
    </source>
</evidence>
<name>A0ABN6ZPT9_9CREN</name>
<evidence type="ECO:0000313" key="2">
    <source>
        <dbReference type="EMBL" id="BES82257.1"/>
    </source>
</evidence>
<proteinExistence type="predicted"/>
<dbReference type="EMBL" id="AP028907">
    <property type="protein sequence ID" value="BES82257.1"/>
    <property type="molecule type" value="Genomic_DNA"/>
</dbReference>
<dbReference type="Proteomes" id="UP001341135">
    <property type="component" value="Chromosome"/>
</dbReference>
<dbReference type="RefSeq" id="WP_338249408.1">
    <property type="nucleotide sequence ID" value="NZ_AP028907.1"/>
</dbReference>